<dbReference type="GeneID" id="123154805"/>
<dbReference type="PANTHER" id="PTHR32382">
    <property type="entry name" value="FASCICLIN-LIKE ARABINOGALACTAN PROTEIN"/>
    <property type="match status" value="1"/>
</dbReference>
<feature type="region of interest" description="Disordered" evidence="11">
    <location>
        <begin position="206"/>
        <end position="263"/>
    </location>
</feature>
<dbReference type="Gramene" id="TraesNOR7A03G04054140.1">
    <property type="protein sequence ID" value="TraesNOR7A03G04054140.1.CDS1"/>
    <property type="gene ID" value="TraesNOR7A03G04054140"/>
</dbReference>
<comment type="function">
    <text evidence="10">May be a cell surface adhesion protein.</text>
</comment>
<keyword evidence="4" id="KW-0336">GPI-anchor</keyword>
<dbReference type="Gramene" id="TraesARI7A03G03985660.1">
    <property type="protein sequence ID" value="TraesARI7A03G03985660.1.CDS1"/>
    <property type="gene ID" value="TraesARI7A03G03985660"/>
</dbReference>
<dbReference type="OMA" id="MACLLAH"/>
<reference evidence="14" key="2">
    <citation type="submission" date="2018-10" db="UniProtKB">
        <authorList>
            <consortium name="EnsemblPlants"/>
        </authorList>
    </citation>
    <scope>IDENTIFICATION</scope>
</reference>
<dbReference type="Gene3D" id="2.30.180.10">
    <property type="entry name" value="FAS1 domain"/>
    <property type="match status" value="1"/>
</dbReference>
<dbReference type="Gramene" id="TraesJAG7A03G03993160.1">
    <property type="protein sequence ID" value="TraesJAG7A03G03993160.1.CDS1"/>
    <property type="gene ID" value="TraesJAG7A03G03993160"/>
</dbReference>
<proteinExistence type="inferred from homology"/>
<dbReference type="SUPFAM" id="SSF82153">
    <property type="entry name" value="FAS1 domain"/>
    <property type="match status" value="1"/>
</dbReference>
<evidence type="ECO:0000313" key="15">
    <source>
        <dbReference type="Proteomes" id="UP000019116"/>
    </source>
</evidence>
<organism evidence="14">
    <name type="scientific">Triticum aestivum</name>
    <name type="common">Wheat</name>
    <dbReference type="NCBI Taxonomy" id="4565"/>
    <lineage>
        <taxon>Eukaryota</taxon>
        <taxon>Viridiplantae</taxon>
        <taxon>Streptophyta</taxon>
        <taxon>Embryophyta</taxon>
        <taxon>Tracheophyta</taxon>
        <taxon>Spermatophyta</taxon>
        <taxon>Magnoliopsida</taxon>
        <taxon>Liliopsida</taxon>
        <taxon>Poales</taxon>
        <taxon>Poaceae</taxon>
        <taxon>BOP clade</taxon>
        <taxon>Pooideae</taxon>
        <taxon>Triticodae</taxon>
        <taxon>Triticeae</taxon>
        <taxon>Triticinae</taxon>
        <taxon>Triticum</taxon>
    </lineage>
</organism>
<dbReference type="Gramene" id="TraesCAD_scaffold_051943_01G000100.1">
    <property type="protein sequence ID" value="TraesCAD_scaffold_051943_01G000100.1"/>
    <property type="gene ID" value="TraesCAD_scaffold_051943_01G000100"/>
</dbReference>
<dbReference type="OrthoDB" id="694090at2759"/>
<dbReference type="InterPro" id="IPR033254">
    <property type="entry name" value="Plant_FLA"/>
</dbReference>
<dbReference type="Proteomes" id="UP000019116">
    <property type="component" value="Chromosome 7A"/>
</dbReference>
<dbReference type="Gramene" id="TraesWEE_scaffold_046221_01G000100.1">
    <property type="protein sequence ID" value="TraesWEE_scaffold_046221_01G000100.1"/>
    <property type="gene ID" value="TraesWEE_scaffold_046221_01G000100"/>
</dbReference>
<evidence type="ECO:0000256" key="10">
    <source>
        <dbReference type="ARBA" id="ARBA00024686"/>
    </source>
</evidence>
<dbReference type="Gramene" id="TraesCS7A03G1202200.1">
    <property type="protein sequence ID" value="TraesCS7A03G1202200.1.CDS1"/>
    <property type="gene ID" value="TraesCS7A03G1202200"/>
</dbReference>
<gene>
    <name evidence="14" type="primary">LOC123154805</name>
</gene>
<keyword evidence="5 12" id="KW-0732">Signal</keyword>
<dbReference type="AlphaFoldDB" id="A0A3B6RRD7"/>
<dbReference type="KEGG" id="taes:123154805"/>
<sequence>MAPPKLSLLVLLVLLLPAAGNAGANNVAADTPPGGGGGGGFNVSEILAKFPEFTLFNYLISKTRVAKDINSRNSVTVLAPVNADVDWLLRRSARLPRAALLELLSVHVVLDYYDAAKLAALPRGRGAKPIVATTLYQTFGPANGDKSGFLTITPAPDGGAVFASAAPGAIVNATFKKAVTARPYNISVLQISNFVVPPGVITKPRAPPPPKMMSSVSAVAPSPAPVRSPSASPSPSSLPCPPVTMPIEEPMEETPASAPAPSQGHALQAMMDWWSAAGVALGMACLLAHL</sequence>
<evidence type="ECO:0000256" key="8">
    <source>
        <dbReference type="ARBA" id="ARBA00023180"/>
    </source>
</evidence>
<feature type="compositionally biased region" description="Low complexity" evidence="11">
    <location>
        <begin position="214"/>
        <end position="235"/>
    </location>
</feature>
<accession>A0A3B6RRD7</accession>
<evidence type="ECO:0000256" key="3">
    <source>
        <dbReference type="ARBA" id="ARBA00022475"/>
    </source>
</evidence>
<dbReference type="InterPro" id="IPR036378">
    <property type="entry name" value="FAS1_dom_sf"/>
</dbReference>
<dbReference type="Gramene" id="TraesCLE_scaffold_080589_01G000100.1">
    <property type="protein sequence ID" value="TraesCLE_scaffold_080589_01G000100.1"/>
    <property type="gene ID" value="TraesCLE_scaffold_080589_01G000100"/>
</dbReference>
<dbReference type="GO" id="GO:0098552">
    <property type="term" value="C:side of membrane"/>
    <property type="evidence" value="ECO:0007669"/>
    <property type="project" value="UniProtKB-KW"/>
</dbReference>
<dbReference type="Gramene" id="TraesCS7A02G495900.1">
    <property type="protein sequence ID" value="TraesCS7A02G495900.1.cds1"/>
    <property type="gene ID" value="TraesCS7A02G495900"/>
</dbReference>
<comment type="similarity">
    <text evidence="2">Belongs to the fasciclin-like AGP family.</text>
</comment>
<dbReference type="STRING" id="4565.A0A3B6RRD7"/>
<keyword evidence="8" id="KW-0325">Glycoprotein</keyword>
<dbReference type="Gramene" id="TraesMAC7A03G04009010.1">
    <property type="protein sequence ID" value="TraesMAC7A03G04009010.1.CDS1"/>
    <property type="gene ID" value="TraesMAC7A03G04009010"/>
</dbReference>
<dbReference type="RefSeq" id="XP_044429373.1">
    <property type="nucleotide sequence ID" value="XM_044573438.1"/>
</dbReference>
<dbReference type="Gramene" id="TraesSTA7A03G04006840.1">
    <property type="protein sequence ID" value="TraesSTA7A03G04006840.1.CDS1"/>
    <property type="gene ID" value="TraesSTA7A03G04006840"/>
</dbReference>
<feature type="signal peptide" evidence="12">
    <location>
        <begin position="1"/>
        <end position="22"/>
    </location>
</feature>
<name>A0A3B6RRD7_WHEAT</name>
<protein>
    <recommendedName>
        <fullName evidence="13">FAS1 domain-containing protein</fullName>
    </recommendedName>
</protein>
<keyword evidence="3" id="KW-1003">Cell membrane</keyword>
<dbReference type="PROSITE" id="PS50213">
    <property type="entry name" value="FAS1"/>
    <property type="match status" value="1"/>
</dbReference>
<evidence type="ECO:0000256" key="5">
    <source>
        <dbReference type="ARBA" id="ARBA00022729"/>
    </source>
</evidence>
<dbReference type="Gramene" id="TraesLAC7A03G03964580.1">
    <property type="protein sequence ID" value="TraesLAC7A03G03964580.1.CDS1"/>
    <property type="gene ID" value="TraesLAC7A03G03964580"/>
</dbReference>
<dbReference type="PANTHER" id="PTHR32382:SF6">
    <property type="entry name" value="FASCICLIN-LIKE ARABINOGALACTAN PROTEIN 14"/>
    <property type="match status" value="1"/>
</dbReference>
<evidence type="ECO:0000259" key="13">
    <source>
        <dbReference type="PROSITE" id="PS50213"/>
    </source>
</evidence>
<reference evidence="14" key="1">
    <citation type="submission" date="2018-08" db="EMBL/GenBank/DDBJ databases">
        <authorList>
            <person name="Rossello M."/>
        </authorList>
    </citation>
    <scope>NUCLEOTIDE SEQUENCE [LARGE SCALE GENOMIC DNA]</scope>
    <source>
        <strain evidence="14">cv. Chinese Spring</strain>
    </source>
</reference>
<comment type="subcellular location">
    <subcellularLocation>
        <location evidence="1">Cell membrane</location>
        <topology evidence="1">Lipid-anchor</topology>
        <topology evidence="1">GPI-anchor</topology>
    </subcellularLocation>
</comment>
<evidence type="ECO:0000313" key="14">
    <source>
        <dbReference type="EnsemblPlants" id="TraesCS7A02G495900.1.cds1"/>
    </source>
</evidence>
<keyword evidence="15" id="KW-1185">Reference proteome</keyword>
<evidence type="ECO:0000256" key="7">
    <source>
        <dbReference type="ARBA" id="ARBA00023136"/>
    </source>
</evidence>
<evidence type="ECO:0000256" key="1">
    <source>
        <dbReference type="ARBA" id="ARBA00004609"/>
    </source>
</evidence>
<dbReference type="Gramene" id="TraesPARA_EIv1.0_2344590.1">
    <property type="protein sequence ID" value="TraesPARA_EIv1.0_2344590.1.CDS1"/>
    <property type="gene ID" value="TraesPARA_EIv1.0_2344590"/>
</dbReference>
<evidence type="ECO:0000256" key="6">
    <source>
        <dbReference type="ARBA" id="ARBA00022974"/>
    </source>
</evidence>
<keyword evidence="7" id="KW-0472">Membrane</keyword>
<dbReference type="Gramene" id="TraesSYM7A03G03965350.1">
    <property type="protein sequence ID" value="TraesSYM7A03G03965350.1.CDS1"/>
    <property type="gene ID" value="TraesSYM7A03G03965350"/>
</dbReference>
<evidence type="ECO:0000256" key="12">
    <source>
        <dbReference type="SAM" id="SignalP"/>
    </source>
</evidence>
<dbReference type="Gramene" id="TraesLDM7A03G04014500.1">
    <property type="protein sequence ID" value="TraesLDM7A03G04014500.1.CDS1"/>
    <property type="gene ID" value="TraesLDM7A03G04014500"/>
</dbReference>
<feature type="chain" id="PRO_5043180331" description="FAS1 domain-containing protein" evidence="12">
    <location>
        <begin position="23"/>
        <end position="290"/>
    </location>
</feature>
<evidence type="ECO:0000256" key="9">
    <source>
        <dbReference type="ARBA" id="ARBA00023288"/>
    </source>
</evidence>
<evidence type="ECO:0000256" key="11">
    <source>
        <dbReference type="SAM" id="MobiDB-lite"/>
    </source>
</evidence>
<feature type="domain" description="FAS1" evidence="13">
    <location>
        <begin position="40"/>
        <end position="195"/>
    </location>
</feature>
<keyword evidence="6" id="KW-0654">Proteoglycan</keyword>
<dbReference type="InterPro" id="IPR000782">
    <property type="entry name" value="FAS1_domain"/>
</dbReference>
<dbReference type="FunFam" id="2.30.180.10:FF:000015">
    <property type="entry name" value="Fasciclin-like arabinogalactan protein 3"/>
    <property type="match status" value="1"/>
</dbReference>
<dbReference type="SMR" id="A0A3B6RRD7"/>
<dbReference type="Pfam" id="PF02469">
    <property type="entry name" value="Fasciclin"/>
    <property type="match status" value="1"/>
</dbReference>
<dbReference type="GO" id="GO:0005886">
    <property type="term" value="C:plasma membrane"/>
    <property type="evidence" value="ECO:0000318"/>
    <property type="project" value="GO_Central"/>
</dbReference>
<dbReference type="EnsemblPlants" id="TraesCS7A02G495900.1">
    <property type="protein sequence ID" value="TraesCS7A02G495900.1.cds1"/>
    <property type="gene ID" value="TraesCS7A02G495900"/>
</dbReference>
<keyword evidence="9" id="KW-0449">Lipoprotein</keyword>
<evidence type="ECO:0000256" key="4">
    <source>
        <dbReference type="ARBA" id="ARBA00022622"/>
    </source>
</evidence>
<evidence type="ECO:0000256" key="2">
    <source>
        <dbReference type="ARBA" id="ARBA00007843"/>
    </source>
</evidence>
<dbReference type="Gramene" id="TraesJUL7A03G04047520.1">
    <property type="protein sequence ID" value="TraesJUL7A03G04047520.1.CDS1"/>
    <property type="gene ID" value="TraesJUL7A03G04047520"/>
</dbReference>